<evidence type="ECO:0000256" key="1">
    <source>
        <dbReference type="ARBA" id="ARBA00008226"/>
    </source>
</evidence>
<dbReference type="AlphaFoldDB" id="A0A931LS20"/>
<dbReference type="NCBIfam" id="NF003037">
    <property type="entry name" value="PRK03932.1"/>
    <property type="match status" value="1"/>
</dbReference>
<comment type="caution">
    <text evidence="9">The sequence shown here is derived from an EMBL/GenBank/DDBJ whole genome shotgun (WGS) entry which is preliminary data.</text>
</comment>
<accession>A0A931LS20</accession>
<keyword evidence="4 7" id="KW-0067">ATP-binding</keyword>
<dbReference type="InterPro" id="IPR006195">
    <property type="entry name" value="aa-tRNA-synth_II"/>
</dbReference>
<protein>
    <recommendedName>
        <fullName evidence="7">Asparagine--tRNA ligase</fullName>
        <ecNumber evidence="7">6.1.1.22</ecNumber>
    </recommendedName>
    <alternativeName>
        <fullName evidence="7">Asparaginyl-tRNA synthetase</fullName>
        <shortName evidence="7">AsnRS</shortName>
    </alternativeName>
</protein>
<dbReference type="SUPFAM" id="SSF50249">
    <property type="entry name" value="Nucleic acid-binding proteins"/>
    <property type="match status" value="1"/>
</dbReference>
<dbReference type="SUPFAM" id="SSF55681">
    <property type="entry name" value="Class II aaRS and biotin synthetases"/>
    <property type="match status" value="1"/>
</dbReference>
<dbReference type="PANTHER" id="PTHR22594:SF34">
    <property type="entry name" value="ASPARAGINE--TRNA LIGASE, MITOCHONDRIAL-RELATED"/>
    <property type="match status" value="1"/>
</dbReference>
<dbReference type="Gene3D" id="2.40.50.140">
    <property type="entry name" value="Nucleic acid-binding proteins"/>
    <property type="match status" value="1"/>
</dbReference>
<evidence type="ECO:0000313" key="10">
    <source>
        <dbReference type="Proteomes" id="UP000727962"/>
    </source>
</evidence>
<keyword evidence="2 7" id="KW-0436">Ligase</keyword>
<comment type="subunit">
    <text evidence="7">Homodimer.</text>
</comment>
<evidence type="ECO:0000256" key="7">
    <source>
        <dbReference type="HAMAP-Rule" id="MF_00534"/>
    </source>
</evidence>
<dbReference type="CDD" id="cd04318">
    <property type="entry name" value="EcAsnRS_like_N"/>
    <property type="match status" value="1"/>
</dbReference>
<dbReference type="GO" id="GO:0005737">
    <property type="term" value="C:cytoplasm"/>
    <property type="evidence" value="ECO:0007669"/>
    <property type="project" value="UniProtKB-SubCell"/>
</dbReference>
<dbReference type="InterPro" id="IPR004364">
    <property type="entry name" value="Aa-tRNA-synt_II"/>
</dbReference>
<keyword evidence="7" id="KW-0963">Cytoplasm</keyword>
<proteinExistence type="inferred from homology"/>
<reference evidence="9" key="1">
    <citation type="submission" date="2020-07" db="EMBL/GenBank/DDBJ databases">
        <title>Huge and variable diversity of episymbiotic CPR bacteria and DPANN archaea in groundwater ecosystems.</title>
        <authorList>
            <person name="He C.Y."/>
            <person name="Keren R."/>
            <person name="Whittaker M."/>
            <person name="Farag I.F."/>
            <person name="Doudna J."/>
            <person name="Cate J.H.D."/>
            <person name="Banfield J.F."/>
        </authorList>
    </citation>
    <scope>NUCLEOTIDE SEQUENCE</scope>
    <source>
        <strain evidence="9">NC_groundwater_17_Pr7_B-0.1um_64_12</strain>
    </source>
</reference>
<evidence type="ECO:0000256" key="4">
    <source>
        <dbReference type="ARBA" id="ARBA00022840"/>
    </source>
</evidence>
<organism evidence="9 10">
    <name type="scientific">Fimbriimonas ginsengisoli</name>
    <dbReference type="NCBI Taxonomy" id="1005039"/>
    <lineage>
        <taxon>Bacteria</taxon>
        <taxon>Bacillati</taxon>
        <taxon>Armatimonadota</taxon>
        <taxon>Fimbriimonadia</taxon>
        <taxon>Fimbriimonadales</taxon>
        <taxon>Fimbriimonadaceae</taxon>
        <taxon>Fimbriimonas</taxon>
    </lineage>
</organism>
<keyword evidence="5 7" id="KW-0648">Protein biosynthesis</keyword>
<dbReference type="GO" id="GO:0005524">
    <property type="term" value="F:ATP binding"/>
    <property type="evidence" value="ECO:0007669"/>
    <property type="project" value="UniProtKB-UniRule"/>
</dbReference>
<evidence type="ECO:0000256" key="6">
    <source>
        <dbReference type="ARBA" id="ARBA00023146"/>
    </source>
</evidence>
<comment type="similarity">
    <text evidence="1 7">Belongs to the class-II aminoacyl-tRNA synthetase family.</text>
</comment>
<dbReference type="Proteomes" id="UP000727962">
    <property type="component" value="Unassembled WGS sequence"/>
</dbReference>
<evidence type="ECO:0000256" key="2">
    <source>
        <dbReference type="ARBA" id="ARBA00022598"/>
    </source>
</evidence>
<keyword evidence="6 7" id="KW-0030">Aminoacyl-tRNA synthetase</keyword>
<dbReference type="EMBL" id="JACOSL010000030">
    <property type="protein sequence ID" value="MBI1756425.1"/>
    <property type="molecule type" value="Genomic_DNA"/>
</dbReference>
<dbReference type="FunFam" id="3.30.930.10:FF:000016">
    <property type="entry name" value="Asparagine--tRNA ligase"/>
    <property type="match status" value="1"/>
</dbReference>
<sequence>MDYRRTYVRDLLSLKPGAKTAAFGWVKTRRDSKGISFVQLSDGSGQKDLQVVIPEGSIPDTISSQLTTGACVRFDGEIVESPAAGQPVELRADGCEVYGPADPAAYPLQKKGASWEFLREIAHLRPRGNTFGAVFRLRNAAAFAIHEFFQSRGFLYVQTPIITASDAEGAGALFAVSTLLEAHGQGYKLQSPDPAQDFFGKPAYLTVSGQLEAECLALALTNVYTFGPTFRAENSNSSRHLAEFWMIEPEMAFCDLEGNMNLAEEFVREVIGKLLERCGPDLDFFNLRIEPELLATLRHVVESPFERLPYTEAIKMLEASGEAFEYSVHWGCDLQSEHERWLTEKKVGRPVILTDYPKEIKAFYMRANDDGKTVRAMDVLAPRIGEIVGGSQREERLDKIEARITEMGLPMEAYGWYLDLRRFGSAPHSGFGLGFERLMMYVTGMKNIRDVIPFYRTPGSAEF</sequence>
<name>A0A931LS20_FIMGI</name>
<dbReference type="InterPro" id="IPR004365">
    <property type="entry name" value="NA-bd_OB_tRNA"/>
</dbReference>
<dbReference type="InterPro" id="IPR002312">
    <property type="entry name" value="Asp/Asn-tRNA-synth_IIb"/>
</dbReference>
<dbReference type="PANTHER" id="PTHR22594">
    <property type="entry name" value="ASPARTYL/LYSYL-TRNA SYNTHETASE"/>
    <property type="match status" value="1"/>
</dbReference>
<evidence type="ECO:0000259" key="8">
    <source>
        <dbReference type="PROSITE" id="PS50862"/>
    </source>
</evidence>
<dbReference type="InterPro" id="IPR004522">
    <property type="entry name" value="Asn-tRNA-ligase"/>
</dbReference>
<dbReference type="InterPro" id="IPR012340">
    <property type="entry name" value="NA-bd_OB-fold"/>
</dbReference>
<dbReference type="EC" id="6.1.1.22" evidence="7"/>
<feature type="domain" description="Aminoacyl-transfer RNA synthetases class-II family profile" evidence="8">
    <location>
        <begin position="135"/>
        <end position="453"/>
    </location>
</feature>
<dbReference type="CDD" id="cd00776">
    <property type="entry name" value="AsxRS_core"/>
    <property type="match status" value="1"/>
</dbReference>
<dbReference type="NCBIfam" id="TIGR00457">
    <property type="entry name" value="asnS"/>
    <property type="match status" value="1"/>
</dbReference>
<dbReference type="PROSITE" id="PS50862">
    <property type="entry name" value="AA_TRNA_LIGASE_II"/>
    <property type="match status" value="1"/>
</dbReference>
<comment type="catalytic activity">
    <reaction evidence="7">
        <text>tRNA(Asn) + L-asparagine + ATP = L-asparaginyl-tRNA(Asn) + AMP + diphosphate + H(+)</text>
        <dbReference type="Rhea" id="RHEA:11180"/>
        <dbReference type="Rhea" id="RHEA-COMP:9659"/>
        <dbReference type="Rhea" id="RHEA-COMP:9674"/>
        <dbReference type="ChEBI" id="CHEBI:15378"/>
        <dbReference type="ChEBI" id="CHEBI:30616"/>
        <dbReference type="ChEBI" id="CHEBI:33019"/>
        <dbReference type="ChEBI" id="CHEBI:58048"/>
        <dbReference type="ChEBI" id="CHEBI:78442"/>
        <dbReference type="ChEBI" id="CHEBI:78515"/>
        <dbReference type="ChEBI" id="CHEBI:456215"/>
        <dbReference type="EC" id="6.1.1.22"/>
    </reaction>
</comment>
<dbReference type="PRINTS" id="PR01042">
    <property type="entry name" value="TRNASYNTHASP"/>
</dbReference>
<evidence type="ECO:0000256" key="3">
    <source>
        <dbReference type="ARBA" id="ARBA00022741"/>
    </source>
</evidence>
<dbReference type="HAMAP" id="MF_00534">
    <property type="entry name" value="Asn_tRNA_synth"/>
    <property type="match status" value="1"/>
</dbReference>
<dbReference type="GO" id="GO:0006421">
    <property type="term" value="P:asparaginyl-tRNA aminoacylation"/>
    <property type="evidence" value="ECO:0007669"/>
    <property type="project" value="UniProtKB-UniRule"/>
</dbReference>
<dbReference type="Pfam" id="PF00152">
    <property type="entry name" value="tRNA-synt_2"/>
    <property type="match status" value="1"/>
</dbReference>
<evidence type="ECO:0000256" key="5">
    <source>
        <dbReference type="ARBA" id="ARBA00022917"/>
    </source>
</evidence>
<comment type="subcellular location">
    <subcellularLocation>
        <location evidence="7">Cytoplasm</location>
    </subcellularLocation>
</comment>
<gene>
    <name evidence="7 9" type="primary">asnS</name>
    <name evidence="9" type="ORF">HYR64_04875</name>
</gene>
<dbReference type="InterPro" id="IPR045864">
    <property type="entry name" value="aa-tRNA-synth_II/BPL/LPL"/>
</dbReference>
<dbReference type="GO" id="GO:0003676">
    <property type="term" value="F:nucleic acid binding"/>
    <property type="evidence" value="ECO:0007669"/>
    <property type="project" value="InterPro"/>
</dbReference>
<keyword evidence="3 7" id="KW-0547">Nucleotide-binding</keyword>
<dbReference type="GO" id="GO:0004816">
    <property type="term" value="F:asparagine-tRNA ligase activity"/>
    <property type="evidence" value="ECO:0007669"/>
    <property type="project" value="UniProtKB-UniRule"/>
</dbReference>
<dbReference type="Pfam" id="PF01336">
    <property type="entry name" value="tRNA_anti-codon"/>
    <property type="match status" value="1"/>
</dbReference>
<evidence type="ECO:0000313" key="9">
    <source>
        <dbReference type="EMBL" id="MBI1756425.1"/>
    </source>
</evidence>
<dbReference type="Gene3D" id="3.30.930.10">
    <property type="entry name" value="Bira Bifunctional Protein, Domain 2"/>
    <property type="match status" value="1"/>
</dbReference>